<feature type="domain" description="Histidine-specific methyltransferase SAM-dependent" evidence="8">
    <location>
        <begin position="53"/>
        <end position="356"/>
    </location>
</feature>
<dbReference type="InterPro" id="IPR005532">
    <property type="entry name" value="SUMF_dom"/>
</dbReference>
<comment type="caution">
    <text evidence="10">The sequence shown here is derived from an EMBL/GenBank/DDBJ whole genome shotgun (WGS) entry which is preliminary data.</text>
</comment>
<dbReference type="Proteomes" id="UP000799772">
    <property type="component" value="Unassembled WGS sequence"/>
</dbReference>
<keyword evidence="1" id="KW-0489">Methyltransferase</keyword>
<dbReference type="AlphaFoldDB" id="A0A9P4IQN3"/>
<dbReference type="InterPro" id="IPR042095">
    <property type="entry name" value="SUMF_sf"/>
</dbReference>
<dbReference type="InterPro" id="IPR016187">
    <property type="entry name" value="CTDL_fold"/>
</dbReference>
<keyword evidence="11" id="KW-1185">Reference proteome</keyword>
<evidence type="ECO:0000256" key="3">
    <source>
        <dbReference type="ARBA" id="ARBA00023002"/>
    </source>
</evidence>
<evidence type="ECO:0000256" key="2">
    <source>
        <dbReference type="ARBA" id="ARBA00022679"/>
    </source>
</evidence>
<evidence type="ECO:0000256" key="1">
    <source>
        <dbReference type="ARBA" id="ARBA00022603"/>
    </source>
</evidence>
<feature type="domain" description="Sulfatase-modifying factor enzyme-like" evidence="7">
    <location>
        <begin position="774"/>
        <end position="871"/>
    </location>
</feature>
<dbReference type="Pfam" id="PF03781">
    <property type="entry name" value="FGE-sulfatase"/>
    <property type="match status" value="1"/>
</dbReference>
<organism evidence="10 11">
    <name type="scientific">Rhizodiscina lignyota</name>
    <dbReference type="NCBI Taxonomy" id="1504668"/>
    <lineage>
        <taxon>Eukaryota</taxon>
        <taxon>Fungi</taxon>
        <taxon>Dikarya</taxon>
        <taxon>Ascomycota</taxon>
        <taxon>Pezizomycotina</taxon>
        <taxon>Dothideomycetes</taxon>
        <taxon>Pleosporomycetidae</taxon>
        <taxon>Aulographales</taxon>
        <taxon>Rhizodiscinaceae</taxon>
        <taxon>Rhizodiscina</taxon>
    </lineage>
</organism>
<dbReference type="InterPro" id="IPR019257">
    <property type="entry name" value="MeTrfase_dom"/>
</dbReference>
<evidence type="ECO:0000259" key="7">
    <source>
        <dbReference type="Pfam" id="PF03781"/>
    </source>
</evidence>
<dbReference type="InterPro" id="IPR024775">
    <property type="entry name" value="DinB-like"/>
</dbReference>
<dbReference type="EMBL" id="ML978122">
    <property type="protein sequence ID" value="KAF2103583.1"/>
    <property type="molecule type" value="Genomic_DNA"/>
</dbReference>
<proteinExistence type="predicted"/>
<evidence type="ECO:0000313" key="11">
    <source>
        <dbReference type="Proteomes" id="UP000799772"/>
    </source>
</evidence>
<evidence type="ECO:0000313" key="10">
    <source>
        <dbReference type="EMBL" id="KAF2103583.1"/>
    </source>
</evidence>
<dbReference type="GO" id="GO:0008168">
    <property type="term" value="F:methyltransferase activity"/>
    <property type="evidence" value="ECO:0007669"/>
    <property type="project" value="UniProtKB-KW"/>
</dbReference>
<evidence type="ECO:0000259" key="9">
    <source>
        <dbReference type="Pfam" id="PF12867"/>
    </source>
</evidence>
<keyword evidence="4" id="KW-0408">Iron</keyword>
<gene>
    <name evidence="10" type="ORF">NA57DRAFT_33375</name>
</gene>
<evidence type="ECO:0000256" key="4">
    <source>
        <dbReference type="ARBA" id="ARBA00023004"/>
    </source>
</evidence>
<dbReference type="OrthoDB" id="659at2759"/>
<evidence type="ECO:0000259" key="8">
    <source>
        <dbReference type="Pfam" id="PF10017"/>
    </source>
</evidence>
<dbReference type="SUPFAM" id="SSF56436">
    <property type="entry name" value="C-type lectin-like"/>
    <property type="match status" value="1"/>
</dbReference>
<dbReference type="Gene3D" id="3.40.50.150">
    <property type="entry name" value="Vaccinia Virus protein VP39"/>
    <property type="match status" value="1"/>
</dbReference>
<reference evidence="10" key="1">
    <citation type="journal article" date="2020" name="Stud. Mycol.">
        <title>101 Dothideomycetes genomes: a test case for predicting lifestyles and emergence of pathogens.</title>
        <authorList>
            <person name="Haridas S."/>
            <person name="Albert R."/>
            <person name="Binder M."/>
            <person name="Bloem J."/>
            <person name="Labutti K."/>
            <person name="Salamov A."/>
            <person name="Andreopoulos B."/>
            <person name="Baker S."/>
            <person name="Barry K."/>
            <person name="Bills G."/>
            <person name="Bluhm B."/>
            <person name="Cannon C."/>
            <person name="Castanera R."/>
            <person name="Culley D."/>
            <person name="Daum C."/>
            <person name="Ezra D."/>
            <person name="Gonzalez J."/>
            <person name="Henrissat B."/>
            <person name="Kuo A."/>
            <person name="Liang C."/>
            <person name="Lipzen A."/>
            <person name="Lutzoni F."/>
            <person name="Magnuson J."/>
            <person name="Mondo S."/>
            <person name="Nolan M."/>
            <person name="Ohm R."/>
            <person name="Pangilinan J."/>
            <person name="Park H.-J."/>
            <person name="Ramirez L."/>
            <person name="Alfaro M."/>
            <person name="Sun H."/>
            <person name="Tritt A."/>
            <person name="Yoshinaga Y."/>
            <person name="Zwiers L.-H."/>
            <person name="Turgeon B."/>
            <person name="Goodwin S."/>
            <person name="Spatafora J."/>
            <person name="Crous P."/>
            <person name="Grigoriev I."/>
        </authorList>
    </citation>
    <scope>NUCLEOTIDE SEQUENCE</scope>
    <source>
        <strain evidence="10">CBS 133067</strain>
    </source>
</reference>
<evidence type="ECO:0000256" key="5">
    <source>
        <dbReference type="ARBA" id="ARBA00037882"/>
    </source>
</evidence>
<sequence length="873" mass="97357">MTVQVLQDGAVQVPESKIHNKSGGLTQQTADAGTKATDIIDIRREVVGISVLDELRRGLRVAPGVEKRLPTLLLYDEPGLQLFEKITYLDEYYLTNEEIGLLEKYSDRIAERIAPDSIVVELGSGNLRKVNILLQALERAQKRVVYYALDLDRVELERTIAAVPRDYQYVTVKGLHGTYDDGAVWLTSPHVASYPKCILSLGSSIGNFSRQGGADFVKQFADILQTGDTMLIALDGCKEPERVYHAYNDRDDVTHQFILNGLKQANRLLQTEAFDLRVWRVIGEFDASAGRHHAFVSPTEDTVIDGVFIKRDERVRIEESYKFSPEEVVALFQYASLAEGARWMNERGDYGLHMASKPTVTFSPKAGVYAARPVPSLQEFEELWTAWDMITQHMIPEDQLLTKPINLRNVCLFYLGHIPTFLDMQVTKAVNGEPTEPSHYPNIFERGIDPDVDDPTHIHAHSEVPDEWPPKEEILAFQDRVRARIQKLYETGAAYSDRKVGRALWLGLEHEVMHIETLLYMLIQSENMLPPDGVITPDFGAMAKTAATHAVPNEWVTVPERELTVGLEDPESDDGPDRYFGWDNEKPPRKAYVGAFQAKARPITNGEFAEYLEKNHLDAIPASWTTSAALQNGQTNGINGVTNGVNGTGVQVGAPSKAFLRGKAVKTVFGNVPLEYALSWPVLASYDELSGCADWMGGHIPTADEVRSIYAYVEELKEKDNKLLAVNIPAVNSHLLNDGVEETPPQGGAVKRSSNGASPPSPADFFVDLDGANVGFKHWHPVPVTQHGRKLCGQGELGGAWEWTSTVLEKHDGFEPMRLYPAYTADFFDGKHNIVLGGSWATHPRVAGRKTFVNWYQHNYPYVWAGARLVRDA</sequence>
<dbReference type="GO" id="GO:0032259">
    <property type="term" value="P:methylation"/>
    <property type="evidence" value="ECO:0007669"/>
    <property type="project" value="UniProtKB-KW"/>
</dbReference>
<dbReference type="PANTHER" id="PTHR43397:SF1">
    <property type="entry name" value="ERGOTHIONEINE BIOSYNTHESIS PROTEIN 1"/>
    <property type="match status" value="1"/>
</dbReference>
<dbReference type="InterPro" id="IPR017805">
    <property type="entry name" value="SAM_MeTrfase_EasF-type_put"/>
</dbReference>
<dbReference type="InterPro" id="IPR051128">
    <property type="entry name" value="EgtD_Methyltrsf_superfamily"/>
</dbReference>
<dbReference type="Gene3D" id="3.90.1580.10">
    <property type="entry name" value="paralog of FGE (formylglycine-generating enzyme)"/>
    <property type="match status" value="1"/>
</dbReference>
<name>A0A9P4IQN3_9PEZI</name>
<comment type="pathway">
    <text evidence="5">Amino-acid biosynthesis; ergothioneine biosynthesis.</text>
</comment>
<feature type="domain" description="DinB-like" evidence="9">
    <location>
        <begin position="386"/>
        <end position="517"/>
    </location>
</feature>
<accession>A0A9P4IQN3</accession>
<feature type="region of interest" description="Disordered" evidence="6">
    <location>
        <begin position="737"/>
        <end position="759"/>
    </location>
</feature>
<keyword evidence="3" id="KW-0560">Oxidoreductase</keyword>
<evidence type="ECO:0000256" key="6">
    <source>
        <dbReference type="SAM" id="MobiDB-lite"/>
    </source>
</evidence>
<keyword evidence="2" id="KW-0808">Transferase</keyword>
<dbReference type="InterPro" id="IPR029063">
    <property type="entry name" value="SAM-dependent_MTases_sf"/>
</dbReference>
<dbReference type="NCBIfam" id="TIGR03439">
    <property type="entry name" value="methyl_EasF"/>
    <property type="match status" value="1"/>
</dbReference>
<dbReference type="Pfam" id="PF12867">
    <property type="entry name" value="DinB_2"/>
    <property type="match status" value="1"/>
</dbReference>
<dbReference type="PANTHER" id="PTHR43397">
    <property type="entry name" value="ERGOTHIONEINE BIOSYNTHESIS PROTEIN 1"/>
    <property type="match status" value="1"/>
</dbReference>
<protein>
    <submittedName>
        <fullName evidence="10">Uncharacterized protein</fullName>
    </submittedName>
</protein>
<dbReference type="Pfam" id="PF10017">
    <property type="entry name" value="Methyltransf_33"/>
    <property type="match status" value="1"/>
</dbReference>